<dbReference type="GO" id="GO:0008324">
    <property type="term" value="F:monoatomic cation transmembrane transporter activity"/>
    <property type="evidence" value="ECO:0007669"/>
    <property type="project" value="InterPro"/>
</dbReference>
<dbReference type="Pfam" id="PF07885">
    <property type="entry name" value="Ion_trans_2"/>
    <property type="match status" value="1"/>
</dbReference>
<dbReference type="SUPFAM" id="SSF116726">
    <property type="entry name" value="TrkA C-terminal domain-like"/>
    <property type="match status" value="1"/>
</dbReference>
<dbReference type="InterPro" id="IPR036291">
    <property type="entry name" value="NAD(P)-bd_dom_sf"/>
</dbReference>
<dbReference type="SUPFAM" id="SSF81324">
    <property type="entry name" value="Voltage-gated potassium channels"/>
    <property type="match status" value="1"/>
</dbReference>
<evidence type="ECO:0000313" key="5">
    <source>
        <dbReference type="EMBL" id="PQV64025.1"/>
    </source>
</evidence>
<dbReference type="InterPro" id="IPR003148">
    <property type="entry name" value="RCK_N"/>
</dbReference>
<dbReference type="InterPro" id="IPR036721">
    <property type="entry name" value="RCK_C_sf"/>
</dbReference>
<evidence type="ECO:0000259" key="4">
    <source>
        <dbReference type="PROSITE" id="PS51202"/>
    </source>
</evidence>
<keyword evidence="6" id="KW-1185">Reference proteome</keyword>
<dbReference type="InParanoid" id="A0A2S8ST99"/>
<name>A0A2S8ST99_9BACT</name>
<dbReference type="Gene3D" id="1.10.287.70">
    <property type="match status" value="1"/>
</dbReference>
<accession>A0A2S8ST99</accession>
<feature type="domain" description="RCK N-terminal" evidence="3">
    <location>
        <begin position="148"/>
        <end position="265"/>
    </location>
</feature>
<dbReference type="PROSITE" id="PS51201">
    <property type="entry name" value="RCK_N"/>
    <property type="match status" value="1"/>
</dbReference>
<protein>
    <submittedName>
        <fullName evidence="5">Voltage-gated potassium channel</fullName>
    </submittedName>
</protein>
<dbReference type="PANTHER" id="PTHR43833:SF9">
    <property type="entry name" value="POTASSIUM CHANNEL PROTEIN YUGO-RELATED"/>
    <property type="match status" value="1"/>
</dbReference>
<keyword evidence="2" id="KW-0812">Transmembrane</keyword>
<dbReference type="PROSITE" id="PS51202">
    <property type="entry name" value="RCK_C"/>
    <property type="match status" value="1"/>
</dbReference>
<dbReference type="Pfam" id="PF02254">
    <property type="entry name" value="TrkA_N"/>
    <property type="match status" value="1"/>
</dbReference>
<sequence>MEISAQNSFAKIAGVNSKQPGAHRGISDDNIERLRDAFFDIWRSLRAVFPATAFFALIILISTLGYILLGWPPFDAFYMVIITVFSVGYGEIQPVDTHAERIWTILVIFGGWSAVIITLGGITKAVTAGELRHTTEILRLQRAMKHLHDHVIICGYGRMGQTLARELFEAGVPFVVIDRDEERVAQVRTDGFHAHRGDATDEAALEFVGIARAKTLATVLPADAVNVFITLTARNLSREINIIARGEQPSTEKKLRQAGADDVILPATIGGLRIAHSIIAPEVGELVKSGQNLDWHSLGVEIDELLLHEHAHLIGKSVREIQKMGEGELMILGVRRGQEIQREEIEDLVLREGDAFIAISRTRHLLDIIGRDVEQTELI</sequence>
<proteinExistence type="predicted"/>
<reference evidence="5 6" key="1">
    <citation type="journal article" date="2018" name="Syst. Appl. Microbiol.">
        <title>Abditibacterium utsteinense sp. nov., the first cultivated member of candidate phylum FBP, isolated from ice-free Antarctic soil samples.</title>
        <authorList>
            <person name="Tahon G."/>
            <person name="Tytgat B."/>
            <person name="Lebbe L."/>
            <person name="Carlier A."/>
            <person name="Willems A."/>
        </authorList>
    </citation>
    <scope>NUCLEOTIDE SEQUENCE [LARGE SCALE GENOMIC DNA]</scope>
    <source>
        <strain evidence="5 6">LMG 29911</strain>
    </source>
</reference>
<dbReference type="EMBL" id="NIGF01000007">
    <property type="protein sequence ID" value="PQV64025.1"/>
    <property type="molecule type" value="Genomic_DNA"/>
</dbReference>
<evidence type="ECO:0000256" key="2">
    <source>
        <dbReference type="SAM" id="Phobius"/>
    </source>
</evidence>
<dbReference type="AlphaFoldDB" id="A0A2S8ST99"/>
<dbReference type="FunCoup" id="A0A2S8ST99">
    <property type="interactions" value="130"/>
</dbReference>
<dbReference type="InterPro" id="IPR013099">
    <property type="entry name" value="K_chnl_dom"/>
</dbReference>
<evidence type="ECO:0000256" key="1">
    <source>
        <dbReference type="ARBA" id="ARBA00004651"/>
    </source>
</evidence>
<feature type="transmembrane region" description="Helical" evidence="2">
    <location>
        <begin position="74"/>
        <end position="90"/>
    </location>
</feature>
<organism evidence="5 6">
    <name type="scientific">Abditibacterium utsteinense</name>
    <dbReference type="NCBI Taxonomy" id="1960156"/>
    <lineage>
        <taxon>Bacteria</taxon>
        <taxon>Pseudomonadati</taxon>
        <taxon>Abditibacteriota</taxon>
        <taxon>Abditibacteriia</taxon>
        <taxon>Abditibacteriales</taxon>
        <taxon>Abditibacteriaceae</taxon>
        <taxon>Abditibacterium</taxon>
    </lineage>
</organism>
<evidence type="ECO:0000259" key="3">
    <source>
        <dbReference type="PROSITE" id="PS51201"/>
    </source>
</evidence>
<keyword evidence="5" id="KW-0407">Ion channel</keyword>
<evidence type="ECO:0000313" key="6">
    <source>
        <dbReference type="Proteomes" id="UP000237684"/>
    </source>
</evidence>
<gene>
    <name evidence="5" type="ORF">B1R32_10750</name>
</gene>
<comment type="caution">
    <text evidence="5">The sequence shown here is derived from an EMBL/GenBank/DDBJ whole genome shotgun (WGS) entry which is preliminary data.</text>
</comment>
<dbReference type="InterPro" id="IPR050721">
    <property type="entry name" value="Trk_Ktr_HKT_K-transport"/>
</dbReference>
<dbReference type="Gene3D" id="3.40.50.720">
    <property type="entry name" value="NAD(P)-binding Rossmann-like Domain"/>
    <property type="match status" value="1"/>
</dbReference>
<feature type="transmembrane region" description="Helical" evidence="2">
    <location>
        <begin position="47"/>
        <end position="68"/>
    </location>
</feature>
<keyword evidence="2" id="KW-0472">Membrane</keyword>
<keyword evidence="5" id="KW-0406">Ion transport</keyword>
<dbReference type="InterPro" id="IPR006037">
    <property type="entry name" value="RCK_C"/>
</dbReference>
<dbReference type="SUPFAM" id="SSF51735">
    <property type="entry name" value="NAD(P)-binding Rossmann-fold domains"/>
    <property type="match status" value="1"/>
</dbReference>
<feature type="domain" description="RCK C-terminal" evidence="4">
    <location>
        <begin position="290"/>
        <end position="374"/>
    </location>
</feature>
<comment type="subcellular location">
    <subcellularLocation>
        <location evidence="1">Cell membrane</location>
        <topology evidence="1">Multi-pass membrane protein</topology>
    </subcellularLocation>
</comment>
<dbReference type="Proteomes" id="UP000237684">
    <property type="component" value="Unassembled WGS sequence"/>
</dbReference>
<dbReference type="OrthoDB" id="9785285at2"/>
<dbReference type="Gene3D" id="3.30.70.1450">
    <property type="entry name" value="Regulator of K+ conductance, C-terminal domain"/>
    <property type="match status" value="1"/>
</dbReference>
<dbReference type="GO" id="GO:0006813">
    <property type="term" value="P:potassium ion transport"/>
    <property type="evidence" value="ECO:0007669"/>
    <property type="project" value="InterPro"/>
</dbReference>
<dbReference type="GO" id="GO:0005886">
    <property type="term" value="C:plasma membrane"/>
    <property type="evidence" value="ECO:0007669"/>
    <property type="project" value="UniProtKB-SubCell"/>
</dbReference>
<keyword evidence="5" id="KW-0813">Transport</keyword>
<keyword evidence="2" id="KW-1133">Transmembrane helix</keyword>
<feature type="transmembrane region" description="Helical" evidence="2">
    <location>
        <begin position="102"/>
        <end position="122"/>
    </location>
</feature>
<dbReference type="PANTHER" id="PTHR43833">
    <property type="entry name" value="POTASSIUM CHANNEL PROTEIN 2-RELATED-RELATED"/>
    <property type="match status" value="1"/>
</dbReference>